<dbReference type="InterPro" id="IPR011663">
    <property type="entry name" value="UTRA"/>
</dbReference>
<dbReference type="InterPro" id="IPR036390">
    <property type="entry name" value="WH_DNA-bd_sf"/>
</dbReference>
<dbReference type="GO" id="GO:0045892">
    <property type="term" value="P:negative regulation of DNA-templated transcription"/>
    <property type="evidence" value="ECO:0007669"/>
    <property type="project" value="TreeGrafter"/>
</dbReference>
<evidence type="ECO:0000256" key="2">
    <source>
        <dbReference type="ARBA" id="ARBA00023125"/>
    </source>
</evidence>
<dbReference type="Gene3D" id="3.40.1410.10">
    <property type="entry name" value="Chorismate lyase-like"/>
    <property type="match status" value="1"/>
</dbReference>
<dbReference type="InterPro" id="IPR000524">
    <property type="entry name" value="Tscrpt_reg_HTH_GntR"/>
</dbReference>
<dbReference type="PROSITE" id="PS50949">
    <property type="entry name" value="HTH_GNTR"/>
    <property type="match status" value="1"/>
</dbReference>
<keyword evidence="2" id="KW-0238">DNA-binding</keyword>
<dbReference type="PANTHER" id="PTHR44846:SF1">
    <property type="entry name" value="MANNOSYL-D-GLYCERATE TRANSPORT_METABOLISM SYSTEM REPRESSOR MNGR-RELATED"/>
    <property type="match status" value="1"/>
</dbReference>
<dbReference type="GO" id="GO:0003700">
    <property type="term" value="F:DNA-binding transcription factor activity"/>
    <property type="evidence" value="ECO:0007669"/>
    <property type="project" value="InterPro"/>
</dbReference>
<dbReference type="EMBL" id="CADIKM010000009">
    <property type="protein sequence ID" value="CAB3787880.1"/>
    <property type="molecule type" value="Genomic_DNA"/>
</dbReference>
<dbReference type="PRINTS" id="PR00035">
    <property type="entry name" value="HTHGNTR"/>
</dbReference>
<name>A0A6S7BHK1_9BURK</name>
<keyword evidence="1" id="KW-0805">Transcription regulation</keyword>
<evidence type="ECO:0000313" key="6">
    <source>
        <dbReference type="Proteomes" id="UP000494115"/>
    </source>
</evidence>
<dbReference type="SUPFAM" id="SSF46785">
    <property type="entry name" value="Winged helix' DNA-binding domain"/>
    <property type="match status" value="1"/>
</dbReference>
<evidence type="ECO:0000256" key="3">
    <source>
        <dbReference type="ARBA" id="ARBA00023163"/>
    </source>
</evidence>
<dbReference type="Proteomes" id="UP000494115">
    <property type="component" value="Unassembled WGS sequence"/>
</dbReference>
<dbReference type="Pfam" id="PF07702">
    <property type="entry name" value="UTRA"/>
    <property type="match status" value="1"/>
</dbReference>
<dbReference type="CDD" id="cd07377">
    <property type="entry name" value="WHTH_GntR"/>
    <property type="match status" value="1"/>
</dbReference>
<dbReference type="AlphaFoldDB" id="A0A6S7BHK1"/>
<dbReference type="SUPFAM" id="SSF64288">
    <property type="entry name" value="Chorismate lyase-like"/>
    <property type="match status" value="1"/>
</dbReference>
<dbReference type="SMART" id="SM00866">
    <property type="entry name" value="UTRA"/>
    <property type="match status" value="1"/>
</dbReference>
<dbReference type="GO" id="GO:0003677">
    <property type="term" value="F:DNA binding"/>
    <property type="evidence" value="ECO:0007669"/>
    <property type="project" value="UniProtKB-KW"/>
</dbReference>
<keyword evidence="6" id="KW-1185">Reference proteome</keyword>
<dbReference type="PANTHER" id="PTHR44846">
    <property type="entry name" value="MANNOSYL-D-GLYCERATE TRANSPORT/METABOLISM SYSTEM REPRESSOR MNGR-RELATED"/>
    <property type="match status" value="1"/>
</dbReference>
<dbReference type="Gene3D" id="1.10.10.10">
    <property type="entry name" value="Winged helix-like DNA-binding domain superfamily/Winged helix DNA-binding domain"/>
    <property type="match status" value="1"/>
</dbReference>
<evidence type="ECO:0000259" key="4">
    <source>
        <dbReference type="PROSITE" id="PS50949"/>
    </source>
</evidence>
<dbReference type="Pfam" id="PF00392">
    <property type="entry name" value="GntR"/>
    <property type="match status" value="1"/>
</dbReference>
<dbReference type="InterPro" id="IPR036388">
    <property type="entry name" value="WH-like_DNA-bd_sf"/>
</dbReference>
<keyword evidence="3" id="KW-0804">Transcription</keyword>
<accession>A0A6S7BHK1</accession>
<gene>
    <name evidence="5" type="primary">nagR_1</name>
    <name evidence="5" type="ORF">LMG28138_02524</name>
</gene>
<dbReference type="InterPro" id="IPR028978">
    <property type="entry name" value="Chorismate_lyase_/UTRA_dom_sf"/>
</dbReference>
<dbReference type="InterPro" id="IPR050679">
    <property type="entry name" value="Bact_HTH_transcr_reg"/>
</dbReference>
<evidence type="ECO:0000256" key="1">
    <source>
        <dbReference type="ARBA" id="ARBA00023015"/>
    </source>
</evidence>
<organism evidence="5 6">
    <name type="scientific">Pararobbsia alpina</name>
    <dbReference type="NCBI Taxonomy" id="621374"/>
    <lineage>
        <taxon>Bacteria</taxon>
        <taxon>Pseudomonadati</taxon>
        <taxon>Pseudomonadota</taxon>
        <taxon>Betaproteobacteria</taxon>
        <taxon>Burkholderiales</taxon>
        <taxon>Burkholderiaceae</taxon>
        <taxon>Pararobbsia</taxon>
    </lineage>
</organism>
<dbReference type="SMART" id="SM00345">
    <property type="entry name" value="HTH_GNTR"/>
    <property type="match status" value="1"/>
</dbReference>
<sequence length="229" mass="25731">MASIADGTYAPGTQLPNEASLLSTFGISRTTLQKTVQNLISRGLIEIRRGKGTFVSQPRLTQELTELSGFVEDMRMHGRHPTARLIGKQVENASDPVAHKLSLEPGAPVVHIQRIRIADGTPLSFDETWLPKDIGEKIIENDLEVEPIFSLLEQKYDTPLIEAEYRLEAIAADKVVARALEIKAGSPIFLIERTSYSEQGRPIDYEKLYYRGDQIQFVTHLTRRKPHGR</sequence>
<feature type="domain" description="HTH gntR-type" evidence="4">
    <location>
        <begin position="1"/>
        <end position="58"/>
    </location>
</feature>
<evidence type="ECO:0000313" key="5">
    <source>
        <dbReference type="EMBL" id="CAB3787880.1"/>
    </source>
</evidence>
<proteinExistence type="predicted"/>
<protein>
    <submittedName>
        <fullName evidence="5">HTH-type transcriptional repressor NagR</fullName>
    </submittedName>
</protein>
<reference evidence="5 6" key="1">
    <citation type="submission" date="2020-04" db="EMBL/GenBank/DDBJ databases">
        <authorList>
            <person name="De Canck E."/>
        </authorList>
    </citation>
    <scope>NUCLEOTIDE SEQUENCE [LARGE SCALE GENOMIC DNA]</scope>
    <source>
        <strain evidence="5 6">LMG 28138</strain>
    </source>
</reference>